<evidence type="ECO:0008006" key="4">
    <source>
        <dbReference type="Google" id="ProtNLM"/>
    </source>
</evidence>
<keyword evidence="3" id="KW-1185">Reference proteome</keyword>
<gene>
    <name evidence="2" type="ORF">ENKNEFLB_02789</name>
</gene>
<evidence type="ECO:0000313" key="2">
    <source>
        <dbReference type="EMBL" id="QVT80394.1"/>
    </source>
</evidence>
<sequence length="253" mass="26518">MLACLAGTTGCGGAEDGTEEPRSFVSVWTTSPSPSPLASSQAPAADDPDGPAAAYRAWLGALAARDAARACALQAPELTIELRQRAILEDRAEQGDPCVGFEALLWEDPVRETDPRGVEVTQETAEDAVLAVDLAGVDLTVRMVVADAAWHVLDESPRAAAGSAADTGRWVRAWCSLEVGSGLDEVVQAMGGPSGVYTVSDGGEPQLWWAAGQYDFRAYLDGDGADARVLDLVGDYDALGAADRARLDCPELR</sequence>
<feature type="compositionally biased region" description="Low complexity" evidence="1">
    <location>
        <begin position="36"/>
        <end position="50"/>
    </location>
</feature>
<dbReference type="Proteomes" id="UP000679307">
    <property type="component" value="Chromosome"/>
</dbReference>
<reference evidence="2 3" key="1">
    <citation type="submission" date="2021-05" db="EMBL/GenBank/DDBJ databases">
        <title>Complete genome of Nocardioides aquaticus KCTC 9944T isolated from meromictic and hypersaline Ekho Lake, Antarctica.</title>
        <authorList>
            <person name="Hwang K."/>
            <person name="Kim K.M."/>
            <person name="Choe H."/>
        </authorList>
    </citation>
    <scope>NUCLEOTIDE SEQUENCE [LARGE SCALE GENOMIC DNA]</scope>
    <source>
        <strain evidence="2 3">KCTC 9944</strain>
    </source>
</reference>
<proteinExistence type="predicted"/>
<accession>A0ABX8EIQ6</accession>
<name>A0ABX8EIQ6_9ACTN</name>
<organism evidence="2 3">
    <name type="scientific">Nocardioides aquaticus</name>
    <dbReference type="NCBI Taxonomy" id="160826"/>
    <lineage>
        <taxon>Bacteria</taxon>
        <taxon>Bacillati</taxon>
        <taxon>Actinomycetota</taxon>
        <taxon>Actinomycetes</taxon>
        <taxon>Propionibacteriales</taxon>
        <taxon>Nocardioidaceae</taxon>
        <taxon>Nocardioides</taxon>
    </lineage>
</organism>
<evidence type="ECO:0000256" key="1">
    <source>
        <dbReference type="SAM" id="MobiDB-lite"/>
    </source>
</evidence>
<dbReference type="EMBL" id="CP075371">
    <property type="protein sequence ID" value="QVT80394.1"/>
    <property type="molecule type" value="Genomic_DNA"/>
</dbReference>
<evidence type="ECO:0000313" key="3">
    <source>
        <dbReference type="Proteomes" id="UP000679307"/>
    </source>
</evidence>
<protein>
    <recommendedName>
        <fullName evidence="4">Lipoprotein</fullName>
    </recommendedName>
</protein>
<feature type="region of interest" description="Disordered" evidence="1">
    <location>
        <begin position="1"/>
        <end position="50"/>
    </location>
</feature>